<protein>
    <submittedName>
        <fullName evidence="2">Uncharacterized protein</fullName>
    </submittedName>
</protein>
<dbReference type="Proteomes" id="UP000198510">
    <property type="component" value="Unassembled WGS sequence"/>
</dbReference>
<evidence type="ECO:0000256" key="1">
    <source>
        <dbReference type="SAM" id="Coils"/>
    </source>
</evidence>
<sequence>MKKTVILVTSLALVAACTDPKESAEYQSATAVNDSLMQVINQKEAELDQVVNSITEIENNLAAIDRDKMIISDIQKEGRDKTQQERINEMISGIDSYIASNREKIDKLESQVRNSRNTSAGLNRLIAQLKSSIEEKERQIEELRGNMAMLQGEVDTLRTNIRRREEELATRQRQIDEQDAAMTTAYFRVGSRRELADDDIVKKEGGVLGIGRTLKMADHVDPGKFTQVNTRYLNQISLGDTKRHNLVSAHPEGSYNFEEVEDNAYLKINDPEAFWSVSKYLVIEVD</sequence>
<feature type="coiled-coil region" evidence="1">
    <location>
        <begin position="33"/>
        <end position="67"/>
    </location>
</feature>
<dbReference type="OrthoDB" id="597123at2"/>
<name>A0A1G9MR34_9BACT</name>
<evidence type="ECO:0000313" key="3">
    <source>
        <dbReference type="Proteomes" id="UP000198510"/>
    </source>
</evidence>
<accession>A0A1G9MR34</accession>
<proteinExistence type="predicted"/>
<feature type="coiled-coil region" evidence="1">
    <location>
        <begin position="98"/>
        <end position="167"/>
    </location>
</feature>
<gene>
    <name evidence="2" type="ORF">SAMN05421823_10859</name>
</gene>
<dbReference type="Gene3D" id="1.10.287.1490">
    <property type="match status" value="1"/>
</dbReference>
<dbReference type="STRING" id="1075417.SAMN05421823_10859"/>
<dbReference type="RefSeq" id="WP_089684872.1">
    <property type="nucleotide sequence ID" value="NZ_FNFO01000008.1"/>
</dbReference>
<keyword evidence="1" id="KW-0175">Coiled coil</keyword>
<organism evidence="2 3">
    <name type="scientific">Catalinimonas alkaloidigena</name>
    <dbReference type="NCBI Taxonomy" id="1075417"/>
    <lineage>
        <taxon>Bacteria</taxon>
        <taxon>Pseudomonadati</taxon>
        <taxon>Bacteroidota</taxon>
        <taxon>Cytophagia</taxon>
        <taxon>Cytophagales</taxon>
        <taxon>Catalimonadaceae</taxon>
        <taxon>Catalinimonas</taxon>
    </lineage>
</organism>
<dbReference type="AlphaFoldDB" id="A0A1G9MR34"/>
<reference evidence="2 3" key="1">
    <citation type="submission" date="2016-10" db="EMBL/GenBank/DDBJ databases">
        <authorList>
            <person name="de Groot N.N."/>
        </authorList>
    </citation>
    <scope>NUCLEOTIDE SEQUENCE [LARGE SCALE GENOMIC DNA]</scope>
    <source>
        <strain evidence="2 3">DSM 25186</strain>
    </source>
</reference>
<keyword evidence="3" id="KW-1185">Reference proteome</keyword>
<dbReference type="EMBL" id="FNFO01000008">
    <property type="protein sequence ID" value="SDL76573.1"/>
    <property type="molecule type" value="Genomic_DNA"/>
</dbReference>
<dbReference type="PROSITE" id="PS51257">
    <property type="entry name" value="PROKAR_LIPOPROTEIN"/>
    <property type="match status" value="1"/>
</dbReference>
<evidence type="ECO:0000313" key="2">
    <source>
        <dbReference type="EMBL" id="SDL76573.1"/>
    </source>
</evidence>